<proteinExistence type="predicted"/>
<sequence>MARYDQPLLAVDLDGTLLRSDMLFESFWSACGRRWWQPFATLRALARGRAGLKRYLAEHACIDVATLPYDATVIEYIRRFQDVGGRTVLVTAADELLARRIADHLGIFDEVHGSDGVINLKADRKAAFLNDRYGVGRYAYMGDSRADLAVWAQAGHAVTVNAPSSLRDAVAAMKPAAEHLSSMPTVPSDYLRAIRPHQWLKNILVFMPMLAAHVVEIGAFAASLMAFMAFSLIASSVYVLNDLLDLAADRAHPRKRERPFASGRIPIAHGTWLAGGLFLAGAVVSLALGPAFFLVMAGYYLLTTAYSLALKRRVVIDICVLAGLYTLRIIAGGVATGLTLSVWILAFSIFFFFALAAVKRQAELVDSGRRGKLAASGRGYAVEDLPVISMMAIGAGYVSVLVMALYVNAPSTQELYTRPEALWGICCVLLYWISRTVLLAHRGQMHDDPVVYAAKDRISLLCFLLILGFGSVGLWP</sequence>
<name>A0A4R1YN54_9RHOB</name>
<evidence type="ECO:0000256" key="6">
    <source>
        <dbReference type="SAM" id="Phobius"/>
    </source>
</evidence>
<dbReference type="NCBIfam" id="NF006088">
    <property type="entry name" value="PRK08238.1"/>
    <property type="match status" value="1"/>
</dbReference>
<dbReference type="InterPro" id="IPR023214">
    <property type="entry name" value="HAD_sf"/>
</dbReference>
<keyword evidence="5 6" id="KW-0472">Membrane</keyword>
<dbReference type="InterPro" id="IPR039653">
    <property type="entry name" value="Prenyltransferase"/>
</dbReference>
<dbReference type="GO" id="GO:0016765">
    <property type="term" value="F:transferase activity, transferring alkyl or aryl (other than methyl) groups"/>
    <property type="evidence" value="ECO:0007669"/>
    <property type="project" value="InterPro"/>
</dbReference>
<evidence type="ECO:0000256" key="2">
    <source>
        <dbReference type="ARBA" id="ARBA00022475"/>
    </source>
</evidence>
<gene>
    <name evidence="7" type="ORF">EV216_12424</name>
</gene>
<protein>
    <submittedName>
        <fullName evidence="7">4-hydroxybenzoate polyprenyltransferase</fullName>
    </submittedName>
</protein>
<dbReference type="Pfam" id="PF12710">
    <property type="entry name" value="HAD"/>
    <property type="match status" value="1"/>
</dbReference>
<dbReference type="GO" id="GO:0005886">
    <property type="term" value="C:plasma membrane"/>
    <property type="evidence" value="ECO:0007669"/>
    <property type="project" value="TreeGrafter"/>
</dbReference>
<dbReference type="InterPro" id="IPR000537">
    <property type="entry name" value="UbiA_prenyltransferase"/>
</dbReference>
<dbReference type="PANTHER" id="PTHR11048">
    <property type="entry name" value="PRENYLTRANSFERASES"/>
    <property type="match status" value="1"/>
</dbReference>
<evidence type="ECO:0000256" key="4">
    <source>
        <dbReference type="ARBA" id="ARBA00022989"/>
    </source>
</evidence>
<reference evidence="7 8" key="1">
    <citation type="submission" date="2019-03" db="EMBL/GenBank/DDBJ databases">
        <title>Genomic Encyclopedia of Type Strains, Phase IV (KMG-IV): sequencing the most valuable type-strain genomes for metagenomic binning, comparative biology and taxonomic classification.</title>
        <authorList>
            <person name="Goeker M."/>
        </authorList>
    </citation>
    <scope>NUCLEOTIDE SEQUENCE [LARGE SCALE GENOMIC DNA]</scope>
    <source>
        <strain evidence="7 8">DSM 21153</strain>
    </source>
</reference>
<keyword evidence="4 6" id="KW-1133">Transmembrane helix</keyword>
<dbReference type="RefSeq" id="WP_132696215.1">
    <property type="nucleotide sequence ID" value="NZ_SLVM01000024.1"/>
</dbReference>
<feature type="transmembrane region" description="Helical" evidence="6">
    <location>
        <begin position="277"/>
        <end position="302"/>
    </location>
</feature>
<dbReference type="InterPro" id="IPR044878">
    <property type="entry name" value="UbiA_sf"/>
</dbReference>
<feature type="transmembrane region" description="Helical" evidence="6">
    <location>
        <begin position="458"/>
        <end position="475"/>
    </location>
</feature>
<keyword evidence="2" id="KW-1003">Cell membrane</keyword>
<dbReference type="GO" id="GO:0009247">
    <property type="term" value="P:glycolipid biosynthetic process"/>
    <property type="evidence" value="ECO:0007669"/>
    <property type="project" value="TreeGrafter"/>
</dbReference>
<feature type="transmembrane region" description="Helical" evidence="6">
    <location>
        <begin position="217"/>
        <end position="240"/>
    </location>
</feature>
<keyword evidence="3 6" id="KW-0812">Transmembrane</keyword>
<feature type="transmembrane region" description="Helical" evidence="6">
    <location>
        <begin position="379"/>
        <end position="409"/>
    </location>
</feature>
<evidence type="ECO:0000313" key="7">
    <source>
        <dbReference type="EMBL" id="TCM78977.1"/>
    </source>
</evidence>
<organism evidence="7 8">
    <name type="scientific">Rhodovulum steppense</name>
    <dbReference type="NCBI Taxonomy" id="540251"/>
    <lineage>
        <taxon>Bacteria</taxon>
        <taxon>Pseudomonadati</taxon>
        <taxon>Pseudomonadota</taxon>
        <taxon>Alphaproteobacteria</taxon>
        <taxon>Rhodobacterales</taxon>
        <taxon>Paracoccaceae</taxon>
        <taxon>Rhodovulum</taxon>
    </lineage>
</organism>
<dbReference type="Proteomes" id="UP000295277">
    <property type="component" value="Unassembled WGS sequence"/>
</dbReference>
<dbReference type="Gene3D" id="1.10.357.140">
    <property type="entry name" value="UbiA prenyltransferase"/>
    <property type="match status" value="1"/>
</dbReference>
<evidence type="ECO:0000256" key="5">
    <source>
        <dbReference type="ARBA" id="ARBA00023136"/>
    </source>
</evidence>
<dbReference type="OrthoDB" id="9803632at2"/>
<evidence type="ECO:0000256" key="1">
    <source>
        <dbReference type="ARBA" id="ARBA00004141"/>
    </source>
</evidence>
<keyword evidence="8" id="KW-1185">Reference proteome</keyword>
<comment type="caution">
    <text evidence="7">The sequence shown here is derived from an EMBL/GenBank/DDBJ whole genome shotgun (WGS) entry which is preliminary data.</text>
</comment>
<dbReference type="EMBL" id="SLVM01000024">
    <property type="protein sequence ID" value="TCM78977.1"/>
    <property type="molecule type" value="Genomic_DNA"/>
</dbReference>
<comment type="subcellular location">
    <subcellularLocation>
        <location evidence="1">Membrane</location>
        <topology evidence="1">Multi-pass membrane protein</topology>
    </subcellularLocation>
</comment>
<accession>A0A4R1YN54</accession>
<dbReference type="Pfam" id="PF01040">
    <property type="entry name" value="UbiA"/>
    <property type="match status" value="1"/>
</dbReference>
<dbReference type="PANTHER" id="PTHR11048:SF5">
    <property type="entry name" value="DECAPRENYL-PHOSPHATE PHOSPHORIBOSYLTRANSFERASE"/>
    <property type="match status" value="1"/>
</dbReference>
<dbReference type="InterPro" id="IPR036412">
    <property type="entry name" value="HAD-like_sf"/>
</dbReference>
<evidence type="ECO:0000313" key="8">
    <source>
        <dbReference type="Proteomes" id="UP000295277"/>
    </source>
</evidence>
<dbReference type="AlphaFoldDB" id="A0A4R1YN54"/>
<dbReference type="CDD" id="cd13963">
    <property type="entry name" value="PT_UbiA_2"/>
    <property type="match status" value="1"/>
</dbReference>
<evidence type="ECO:0000256" key="3">
    <source>
        <dbReference type="ARBA" id="ARBA00022692"/>
    </source>
</evidence>
<keyword evidence="7" id="KW-0808">Transferase</keyword>
<feature type="transmembrane region" description="Helical" evidence="6">
    <location>
        <begin position="340"/>
        <end position="358"/>
    </location>
</feature>
<feature type="transmembrane region" description="Helical" evidence="6">
    <location>
        <begin position="421"/>
        <end position="438"/>
    </location>
</feature>
<dbReference type="Gene3D" id="3.40.50.1000">
    <property type="entry name" value="HAD superfamily/HAD-like"/>
    <property type="match status" value="1"/>
</dbReference>
<dbReference type="SUPFAM" id="SSF56784">
    <property type="entry name" value="HAD-like"/>
    <property type="match status" value="1"/>
</dbReference>